<reference evidence="2" key="1">
    <citation type="journal article" date="2015" name="PLoS Genet.">
        <title>Genome Sequence and Transcriptome Analyses of Chrysochromulina tobin: Metabolic Tools for Enhanced Algal Fitness in the Prominent Order Prymnesiales (Haptophyceae).</title>
        <authorList>
            <person name="Hovde B.T."/>
            <person name="Deodato C.R."/>
            <person name="Hunsperger H.M."/>
            <person name="Ryken S.A."/>
            <person name="Yost W."/>
            <person name="Jha R.K."/>
            <person name="Patterson J."/>
            <person name="Monnat R.J. Jr."/>
            <person name="Barlow S.B."/>
            <person name="Starkenburg S.R."/>
            <person name="Cattolico R.A."/>
        </authorList>
    </citation>
    <scope>NUCLEOTIDE SEQUENCE</scope>
    <source>
        <strain evidence="2">CCMP291</strain>
    </source>
</reference>
<organism evidence="1 2">
    <name type="scientific">Chrysochromulina tobinii</name>
    <dbReference type="NCBI Taxonomy" id="1460289"/>
    <lineage>
        <taxon>Eukaryota</taxon>
        <taxon>Haptista</taxon>
        <taxon>Haptophyta</taxon>
        <taxon>Prymnesiophyceae</taxon>
        <taxon>Prymnesiales</taxon>
        <taxon>Chrysochromulinaceae</taxon>
        <taxon>Chrysochromulina</taxon>
    </lineage>
</organism>
<accession>A0A0M0J3G4</accession>
<keyword evidence="2" id="KW-1185">Reference proteome</keyword>
<evidence type="ECO:0000313" key="2">
    <source>
        <dbReference type="Proteomes" id="UP000037460"/>
    </source>
</evidence>
<sequence>MRLDFGPPQDDEADEQFEAHMSAIHAALDAAVDIEDYAEAQRLKAIMDAATAARVAQSDAAWEAAAAATFTTPESPVPPTSMESLGGFRYDTRSTRSVAASSNAMSSQVRVDDEWTDALEELVCRQMKGAFDNYPPSEVEALLAGLVEASYQQTGSAERTLRELAGLARQMEALEKAAERGAGAPEYLEDEARAVRSQIRMWGKDGEQYT</sequence>
<comment type="caution">
    <text evidence="1">The sequence shown here is derived from an EMBL/GenBank/DDBJ whole genome shotgun (WGS) entry which is preliminary data.</text>
</comment>
<dbReference type="OrthoDB" id="10429905at2759"/>
<proteinExistence type="predicted"/>
<name>A0A0M0J3G4_9EUKA</name>
<dbReference type="AlphaFoldDB" id="A0A0M0J3G4"/>
<protein>
    <submittedName>
        <fullName evidence="1">Uncharacterized protein</fullName>
    </submittedName>
</protein>
<dbReference type="Proteomes" id="UP000037460">
    <property type="component" value="Unassembled WGS sequence"/>
</dbReference>
<evidence type="ECO:0000313" key="1">
    <source>
        <dbReference type="EMBL" id="KOO21101.1"/>
    </source>
</evidence>
<dbReference type="EMBL" id="JWZX01003390">
    <property type="protein sequence ID" value="KOO21101.1"/>
    <property type="molecule type" value="Genomic_DNA"/>
</dbReference>
<gene>
    <name evidence="1" type="ORF">Ctob_001432</name>
</gene>